<dbReference type="EMBL" id="CACRTO010000008">
    <property type="protein sequence ID" value="VYT87719.1"/>
    <property type="molecule type" value="Genomic_DNA"/>
</dbReference>
<sequence>MSKYIEIYNEIVSDIENGNLEVDSKLPSEAQLMEKYSVSRDTIRKSLNLLEQNGYIQKSKGKGSFVLDINKFNFPVSGIRSFKELIESMGKEVITSVEELSLRAPSKKTSAKLELSSEDYVWKIVRVRKIDGERIILDKDYFNAKFVPTLTLEVCKDSIYNYIEGELGLKISYAKKEITVQQATEEDKKYLDLGRDNMVVVVKSYTYLEDRSLFQYTESRHRTDKFKFVDFARR</sequence>
<organism evidence="7">
    <name type="scientific">Clostridium tertium</name>
    <dbReference type="NCBI Taxonomy" id="1559"/>
    <lineage>
        <taxon>Bacteria</taxon>
        <taxon>Bacillati</taxon>
        <taxon>Bacillota</taxon>
        <taxon>Clostridia</taxon>
        <taxon>Eubacteriales</taxon>
        <taxon>Clostridiaceae</taxon>
        <taxon>Clostridium</taxon>
    </lineage>
</organism>
<dbReference type="GO" id="GO:0003700">
    <property type="term" value="F:DNA-binding transcription factor activity"/>
    <property type="evidence" value="ECO:0007669"/>
    <property type="project" value="UniProtKB-UniRule"/>
</dbReference>
<protein>
    <recommendedName>
        <fullName evidence="5">Trehalose operon repressor</fullName>
    </recommendedName>
</protein>
<dbReference type="SUPFAM" id="SSF64288">
    <property type="entry name" value="Chorismate lyase-like"/>
    <property type="match status" value="1"/>
</dbReference>
<dbReference type="Pfam" id="PF00392">
    <property type="entry name" value="GntR"/>
    <property type="match status" value="1"/>
</dbReference>
<evidence type="ECO:0000256" key="2">
    <source>
        <dbReference type="ARBA" id="ARBA00023015"/>
    </source>
</evidence>
<evidence type="ECO:0000259" key="6">
    <source>
        <dbReference type="PROSITE" id="PS50949"/>
    </source>
</evidence>
<gene>
    <name evidence="7" type="primary">treR</name>
    <name evidence="7" type="ORF">CTLFYP3_00898</name>
</gene>
<dbReference type="InterPro" id="IPR036388">
    <property type="entry name" value="WH-like_DNA-bd_sf"/>
</dbReference>
<evidence type="ECO:0000256" key="1">
    <source>
        <dbReference type="ARBA" id="ARBA00022491"/>
    </source>
</evidence>
<dbReference type="SMART" id="SM00866">
    <property type="entry name" value="UTRA"/>
    <property type="match status" value="1"/>
</dbReference>
<dbReference type="InterPro" id="IPR012770">
    <property type="entry name" value="TreR"/>
</dbReference>
<name>A0A6N3A6F1_9CLOT</name>
<dbReference type="PRINTS" id="PR00035">
    <property type="entry name" value="HTHGNTR"/>
</dbReference>
<dbReference type="SUPFAM" id="SSF46785">
    <property type="entry name" value="Winged helix' DNA-binding domain"/>
    <property type="match status" value="1"/>
</dbReference>
<dbReference type="InterPro" id="IPR050679">
    <property type="entry name" value="Bact_HTH_transcr_reg"/>
</dbReference>
<accession>A0A6N3A6F1</accession>
<dbReference type="PANTHER" id="PTHR44846">
    <property type="entry name" value="MANNOSYL-D-GLYCERATE TRANSPORT/METABOLISM SYSTEM REPRESSOR MNGR-RELATED"/>
    <property type="match status" value="1"/>
</dbReference>
<reference evidence="7" key="1">
    <citation type="submission" date="2019-11" db="EMBL/GenBank/DDBJ databases">
        <authorList>
            <person name="Feng L."/>
        </authorList>
    </citation>
    <scope>NUCLEOTIDE SEQUENCE</scope>
    <source>
        <strain evidence="7">CTertiumLFYP3</strain>
    </source>
</reference>
<dbReference type="Gene3D" id="3.40.1410.10">
    <property type="entry name" value="Chorismate lyase-like"/>
    <property type="match status" value="1"/>
</dbReference>
<dbReference type="InterPro" id="IPR028978">
    <property type="entry name" value="Chorismate_lyase_/UTRA_dom_sf"/>
</dbReference>
<dbReference type="FunFam" id="3.40.1410.10:FF:000008">
    <property type="entry name" value="Transcriptional regulator, GntR family"/>
    <property type="match status" value="1"/>
</dbReference>
<dbReference type="GO" id="GO:0003677">
    <property type="term" value="F:DNA binding"/>
    <property type="evidence" value="ECO:0007669"/>
    <property type="project" value="UniProtKB-UniRule"/>
</dbReference>
<keyword evidence="1" id="KW-0678">Repressor</keyword>
<dbReference type="AlphaFoldDB" id="A0A6N3A6F1"/>
<feature type="domain" description="HTH gntR-type" evidence="6">
    <location>
        <begin position="1"/>
        <end position="69"/>
    </location>
</feature>
<dbReference type="InterPro" id="IPR036390">
    <property type="entry name" value="WH_DNA-bd_sf"/>
</dbReference>
<dbReference type="Gene3D" id="1.10.10.10">
    <property type="entry name" value="Winged helix-like DNA-binding domain superfamily/Winged helix DNA-binding domain"/>
    <property type="match status" value="1"/>
</dbReference>
<dbReference type="GO" id="GO:0045892">
    <property type="term" value="P:negative regulation of DNA-templated transcription"/>
    <property type="evidence" value="ECO:0007669"/>
    <property type="project" value="TreeGrafter"/>
</dbReference>
<dbReference type="NCBIfam" id="TIGR02404">
    <property type="entry name" value="trehalos_R_Bsub"/>
    <property type="match status" value="1"/>
</dbReference>
<keyword evidence="3" id="KW-0238">DNA-binding</keyword>
<dbReference type="SMART" id="SM00345">
    <property type="entry name" value="HTH_GNTR"/>
    <property type="match status" value="1"/>
</dbReference>
<dbReference type="PROSITE" id="PS50949">
    <property type="entry name" value="HTH_GNTR"/>
    <property type="match status" value="1"/>
</dbReference>
<proteinExistence type="predicted"/>
<dbReference type="Pfam" id="PF07702">
    <property type="entry name" value="UTRA"/>
    <property type="match status" value="1"/>
</dbReference>
<evidence type="ECO:0000256" key="5">
    <source>
        <dbReference type="NCBIfam" id="TIGR02404"/>
    </source>
</evidence>
<dbReference type="InterPro" id="IPR000524">
    <property type="entry name" value="Tscrpt_reg_HTH_GntR"/>
</dbReference>
<dbReference type="InterPro" id="IPR011663">
    <property type="entry name" value="UTRA"/>
</dbReference>
<evidence type="ECO:0000313" key="7">
    <source>
        <dbReference type="EMBL" id="VYT87719.1"/>
    </source>
</evidence>
<dbReference type="CDD" id="cd07377">
    <property type="entry name" value="WHTH_GntR"/>
    <property type="match status" value="1"/>
</dbReference>
<dbReference type="RefSeq" id="WP_156625394.1">
    <property type="nucleotide sequence ID" value="NZ_CACRTO010000008.1"/>
</dbReference>
<keyword evidence="2" id="KW-0805">Transcription regulation</keyword>
<dbReference type="PANTHER" id="PTHR44846:SF12">
    <property type="entry name" value="HTH-TYPE TRANSCRIPTIONAL REGULATOR TRER"/>
    <property type="match status" value="1"/>
</dbReference>
<evidence type="ECO:0000256" key="4">
    <source>
        <dbReference type="ARBA" id="ARBA00023163"/>
    </source>
</evidence>
<keyword evidence="4" id="KW-0804">Transcription</keyword>
<evidence type="ECO:0000256" key="3">
    <source>
        <dbReference type="ARBA" id="ARBA00023125"/>
    </source>
</evidence>